<dbReference type="PRINTS" id="PR00043">
    <property type="entry name" value="LEUZIPPRJUN"/>
</dbReference>
<evidence type="ECO:0000259" key="8">
    <source>
        <dbReference type="PROSITE" id="PS50217"/>
    </source>
</evidence>
<evidence type="ECO:0000256" key="2">
    <source>
        <dbReference type="ARBA" id="ARBA00023015"/>
    </source>
</evidence>
<dbReference type="OrthoDB" id="4927852at2759"/>
<dbReference type="PROSITE" id="PS50217">
    <property type="entry name" value="BZIP"/>
    <property type="match status" value="1"/>
</dbReference>
<keyword evidence="2" id="KW-0805">Transcription regulation</keyword>
<keyword evidence="3" id="KW-0238">DNA-binding</keyword>
<keyword evidence="10" id="KW-1185">Reference proteome</keyword>
<reference evidence="9 10" key="1">
    <citation type="journal article" date="2020" name="Genome Biol. Evol.">
        <title>A new high-quality draft genome assembly of the Chinese cordyceps Ophiocordyceps sinensis.</title>
        <authorList>
            <person name="Shu R."/>
            <person name="Zhang J."/>
            <person name="Meng Q."/>
            <person name="Zhang H."/>
            <person name="Zhou G."/>
            <person name="Li M."/>
            <person name="Wu P."/>
            <person name="Zhao Y."/>
            <person name="Chen C."/>
            <person name="Qin Q."/>
        </authorList>
    </citation>
    <scope>NUCLEOTIDE SEQUENCE [LARGE SCALE GENOMIC DNA]</scope>
    <source>
        <strain evidence="9 10">IOZ07</strain>
    </source>
</reference>
<comment type="caution">
    <text evidence="9">The sequence shown here is derived from an EMBL/GenBank/DDBJ whole genome shotgun (WGS) entry which is preliminary data.</text>
</comment>
<dbReference type="InterPro" id="IPR004827">
    <property type="entry name" value="bZIP"/>
</dbReference>
<dbReference type="GO" id="GO:0005634">
    <property type="term" value="C:nucleus"/>
    <property type="evidence" value="ECO:0007669"/>
    <property type="project" value="UniProtKB-SubCell"/>
</dbReference>
<evidence type="ECO:0000256" key="4">
    <source>
        <dbReference type="ARBA" id="ARBA00023163"/>
    </source>
</evidence>
<feature type="region of interest" description="Disordered" evidence="7">
    <location>
        <begin position="94"/>
        <end position="163"/>
    </location>
</feature>
<keyword evidence="6" id="KW-0175">Coiled coil</keyword>
<evidence type="ECO:0000256" key="6">
    <source>
        <dbReference type="SAM" id="Coils"/>
    </source>
</evidence>
<evidence type="ECO:0000313" key="9">
    <source>
        <dbReference type="EMBL" id="KAF4508847.1"/>
    </source>
</evidence>
<dbReference type="EMBL" id="JAAVMX010000005">
    <property type="protein sequence ID" value="KAF4508847.1"/>
    <property type="molecule type" value="Genomic_DNA"/>
</dbReference>
<dbReference type="InterPro" id="IPR002112">
    <property type="entry name" value="Leuzip_Jun"/>
</dbReference>
<keyword evidence="4" id="KW-0804">Transcription</keyword>
<dbReference type="Pfam" id="PF00170">
    <property type="entry name" value="bZIP_1"/>
    <property type="match status" value="1"/>
</dbReference>
<evidence type="ECO:0000256" key="1">
    <source>
        <dbReference type="ARBA" id="ARBA00004123"/>
    </source>
</evidence>
<accession>A0A8H4V5M6</accession>
<name>A0A8H4V5M6_9HYPO</name>
<proteinExistence type="predicted"/>
<organism evidence="9 10">
    <name type="scientific">Ophiocordyceps sinensis</name>
    <dbReference type="NCBI Taxonomy" id="72228"/>
    <lineage>
        <taxon>Eukaryota</taxon>
        <taxon>Fungi</taxon>
        <taxon>Dikarya</taxon>
        <taxon>Ascomycota</taxon>
        <taxon>Pezizomycotina</taxon>
        <taxon>Sordariomycetes</taxon>
        <taxon>Hypocreomycetidae</taxon>
        <taxon>Hypocreales</taxon>
        <taxon>Ophiocordycipitaceae</taxon>
        <taxon>Ophiocordyceps</taxon>
    </lineage>
</organism>
<dbReference type="CDD" id="cd14687">
    <property type="entry name" value="bZIP_ATF2"/>
    <property type="match status" value="1"/>
</dbReference>
<dbReference type="SMART" id="SM00338">
    <property type="entry name" value="BRLZ"/>
    <property type="match status" value="1"/>
</dbReference>
<dbReference type="Proteomes" id="UP000557566">
    <property type="component" value="Unassembled WGS sequence"/>
</dbReference>
<comment type="subcellular location">
    <subcellularLocation>
        <location evidence="1">Nucleus</location>
    </subcellularLocation>
</comment>
<dbReference type="Gene3D" id="1.20.5.170">
    <property type="match status" value="1"/>
</dbReference>
<feature type="compositionally biased region" description="Basic and acidic residues" evidence="7">
    <location>
        <begin position="94"/>
        <end position="107"/>
    </location>
</feature>
<evidence type="ECO:0000256" key="5">
    <source>
        <dbReference type="ARBA" id="ARBA00023242"/>
    </source>
</evidence>
<gene>
    <name evidence="9" type="ORF">G6O67_005178</name>
</gene>
<evidence type="ECO:0000313" key="10">
    <source>
        <dbReference type="Proteomes" id="UP000557566"/>
    </source>
</evidence>
<sequence>MNDHPRQHFNNDIHPARADGRALHASQLSATCAFEPGQGFLDHEALHNTIFCCPESNNAFSWIEQSFMEASDHHSLLRGPIDVGKEFANAIDASRHWGPDSDSKDSASLDSLPISPKTPRKGRARPSESTATPQRARSPKRKCLEGNSTEAAKDSGVPQAREKNRIAADKCRSKKRRAVAQLKTKHESLESTHRQLSSTASDLVAETHALKNMLMQHGNCDCELIQKYLKDAAFSWIAKKTDEHLEA</sequence>
<dbReference type="PANTHER" id="PTHR19304">
    <property type="entry name" value="CYCLIC-AMP RESPONSE ELEMENT BINDING PROTEIN"/>
    <property type="match status" value="1"/>
</dbReference>
<evidence type="ECO:0000256" key="3">
    <source>
        <dbReference type="ARBA" id="ARBA00023125"/>
    </source>
</evidence>
<dbReference type="GO" id="GO:0003677">
    <property type="term" value="F:DNA binding"/>
    <property type="evidence" value="ECO:0007669"/>
    <property type="project" value="UniProtKB-KW"/>
</dbReference>
<dbReference type="AlphaFoldDB" id="A0A8H4V5M6"/>
<dbReference type="InterPro" id="IPR051027">
    <property type="entry name" value="bZIP_transcription_factors"/>
</dbReference>
<evidence type="ECO:0000256" key="7">
    <source>
        <dbReference type="SAM" id="MobiDB-lite"/>
    </source>
</evidence>
<dbReference type="SUPFAM" id="SSF57959">
    <property type="entry name" value="Leucine zipper domain"/>
    <property type="match status" value="1"/>
</dbReference>
<keyword evidence="5" id="KW-0539">Nucleus</keyword>
<feature type="domain" description="BZIP" evidence="8">
    <location>
        <begin position="161"/>
        <end position="217"/>
    </location>
</feature>
<dbReference type="GO" id="GO:0003700">
    <property type="term" value="F:DNA-binding transcription factor activity"/>
    <property type="evidence" value="ECO:0007669"/>
    <property type="project" value="InterPro"/>
</dbReference>
<protein>
    <recommendedName>
        <fullName evidence="8">BZIP domain-containing protein</fullName>
    </recommendedName>
</protein>
<feature type="coiled-coil region" evidence="6">
    <location>
        <begin position="172"/>
        <end position="199"/>
    </location>
</feature>
<dbReference type="InterPro" id="IPR046347">
    <property type="entry name" value="bZIP_sf"/>
</dbReference>